<dbReference type="Pfam" id="PF01936">
    <property type="entry name" value="NYN"/>
    <property type="match status" value="1"/>
</dbReference>
<feature type="domain" description="NYN" evidence="1">
    <location>
        <begin position="18"/>
        <end position="145"/>
    </location>
</feature>
<reference evidence="2 3" key="1">
    <citation type="journal article" date="2020" name="Harmful Algae">
        <title>Molecular and morphological characterization of a novel dihydroanatoxin-a producing Microcoleus species (cyanobacteria) from the Russian River, California, USA.</title>
        <authorList>
            <person name="Conklin K.Y."/>
            <person name="Stancheva R."/>
            <person name="Otten T.G."/>
            <person name="Fadness R."/>
            <person name="Boyer G.L."/>
            <person name="Read B."/>
            <person name="Zhang X."/>
            <person name="Sheath R.G."/>
        </authorList>
    </citation>
    <scope>NUCLEOTIDE SEQUENCE [LARGE SCALE GENOMIC DNA]</scope>
    <source>
        <strain evidence="2 3">PTRS2</strain>
    </source>
</reference>
<evidence type="ECO:0000313" key="3">
    <source>
        <dbReference type="Proteomes" id="UP001384579"/>
    </source>
</evidence>
<organism evidence="2 3">
    <name type="scientific">Microcoleus anatoxicus PTRS2</name>
    <dbReference type="NCBI Taxonomy" id="2705321"/>
    <lineage>
        <taxon>Bacteria</taxon>
        <taxon>Bacillati</taxon>
        <taxon>Cyanobacteriota</taxon>
        <taxon>Cyanophyceae</taxon>
        <taxon>Oscillatoriophycideae</taxon>
        <taxon>Oscillatoriales</taxon>
        <taxon>Microcoleaceae</taxon>
        <taxon>Microcoleus</taxon>
        <taxon>Microcoleus anatoxicus</taxon>
    </lineage>
</organism>
<protein>
    <submittedName>
        <fullName evidence="2">NYN domain-containing protein</fullName>
    </submittedName>
</protein>
<dbReference type="Proteomes" id="UP001384579">
    <property type="component" value="Unassembled WGS sequence"/>
</dbReference>
<name>A0ABU8YT63_9CYAN</name>
<keyword evidence="3" id="KW-1185">Reference proteome</keyword>
<dbReference type="PANTHER" id="PTHR35811">
    <property type="entry name" value="SLR1870 PROTEIN"/>
    <property type="match status" value="1"/>
</dbReference>
<comment type="caution">
    <text evidence="2">The sequence shown here is derived from an EMBL/GenBank/DDBJ whole genome shotgun (WGS) entry which is preliminary data.</text>
</comment>
<dbReference type="PANTHER" id="PTHR35811:SF1">
    <property type="entry name" value="HTH OST-TYPE DOMAIN-CONTAINING PROTEIN"/>
    <property type="match status" value="1"/>
</dbReference>
<dbReference type="EMBL" id="JBBLXS010000402">
    <property type="protein sequence ID" value="MEK0187647.1"/>
    <property type="molecule type" value="Genomic_DNA"/>
</dbReference>
<sequence length="175" mass="20004">MNDRLPIGKETKQSQALVHIYWDLQNVHLTQKQAELLVAFAKSKGRLDCFKVYYNSQKRNQLLAKNNVEYLGCQGVDVRSNDKNSVDKELTFDWIKRVYIKPSPEIIILVSGDRDFAPLVSLMLNVGKKIIVFAQRFSESKKLIKLVGDDNFHYVDNLPSLFVGNTQDKADKISA</sequence>
<evidence type="ECO:0000259" key="1">
    <source>
        <dbReference type="Pfam" id="PF01936"/>
    </source>
</evidence>
<dbReference type="RefSeq" id="WP_340525263.1">
    <property type="nucleotide sequence ID" value="NZ_JBBLXS010000402.1"/>
</dbReference>
<dbReference type="Gene3D" id="3.40.50.1010">
    <property type="entry name" value="5'-nuclease"/>
    <property type="match status" value="1"/>
</dbReference>
<evidence type="ECO:0000313" key="2">
    <source>
        <dbReference type="EMBL" id="MEK0187647.1"/>
    </source>
</evidence>
<accession>A0ABU8YT63</accession>
<dbReference type="InterPro" id="IPR021139">
    <property type="entry name" value="NYN"/>
</dbReference>
<gene>
    <name evidence="2" type="ORF">WMG39_22745</name>
</gene>
<proteinExistence type="predicted"/>